<evidence type="ECO:0000256" key="12">
    <source>
        <dbReference type="ARBA" id="ARBA00025324"/>
    </source>
</evidence>
<sequence>MEDVKEALRPIQSQDTEAENPEGKALRIAGKAAEVVAEAYFAPKLWEKNGTVYRWMGVRTFKRYIPSGDAVIRMVRRGGGSHLGGFSLPEPTLDAAKKYDRYTRIWETVHAAGLAAAVTRISMSLTDGAVDKHTFINVATGLVNLYPVMLQRYNRARIYGLLKRAEKQEENKNTNPNSTGEPHTQNL</sequence>
<keyword evidence="3" id="KW-0808">Transferase</keyword>
<comment type="subcellular location">
    <subcellularLocation>
        <location evidence="1">Cell membrane</location>
        <topology evidence="1">Single-pass membrane protein</topology>
    </subcellularLocation>
</comment>
<comment type="caution">
    <text evidence="14">The sequence shown here is derived from an EMBL/GenBank/DDBJ whole genome shotgun (WGS) entry which is preliminary data.</text>
</comment>
<evidence type="ECO:0000256" key="5">
    <source>
        <dbReference type="ARBA" id="ARBA00022729"/>
    </source>
</evidence>
<evidence type="ECO:0000256" key="11">
    <source>
        <dbReference type="ARBA" id="ARBA00023667"/>
    </source>
</evidence>
<keyword evidence="4" id="KW-0812">Transmembrane</keyword>
<feature type="compositionally biased region" description="Polar residues" evidence="13">
    <location>
        <begin position="173"/>
        <end position="187"/>
    </location>
</feature>
<dbReference type="Proteomes" id="UP000034292">
    <property type="component" value="Unassembled WGS sequence"/>
</dbReference>
<keyword evidence="2" id="KW-1003">Cell membrane</keyword>
<evidence type="ECO:0000256" key="6">
    <source>
        <dbReference type="ARBA" id="ARBA00022989"/>
    </source>
</evidence>
<comment type="similarity">
    <text evidence="10">Belongs to the acyltransferase CrtO family.</text>
</comment>
<gene>
    <name evidence="14" type="ORF">UU23_C0001G0108</name>
</gene>
<dbReference type="EMBL" id="LBZV01000001">
    <property type="protein sequence ID" value="KKR78344.1"/>
    <property type="molecule type" value="Genomic_DNA"/>
</dbReference>
<protein>
    <recommendedName>
        <fullName evidence="11">Glycosyl-4,4'-diaponeurosporenoate acyltransferase</fullName>
    </recommendedName>
</protein>
<feature type="region of interest" description="Disordered" evidence="13">
    <location>
        <begin position="1"/>
        <end position="22"/>
    </location>
</feature>
<dbReference type="Pfam" id="PF18927">
    <property type="entry name" value="CrtO"/>
    <property type="match status" value="1"/>
</dbReference>
<evidence type="ECO:0000256" key="10">
    <source>
        <dbReference type="ARBA" id="ARBA00023603"/>
    </source>
</evidence>
<evidence type="ECO:0000256" key="1">
    <source>
        <dbReference type="ARBA" id="ARBA00004162"/>
    </source>
</evidence>
<keyword evidence="8" id="KW-0012">Acyltransferase</keyword>
<comment type="pathway">
    <text evidence="9">Carotenoid biosynthesis; staphyloxanthin biosynthesis; staphyloxanthin from farnesyl diphosphate: step 5/5.</text>
</comment>
<evidence type="ECO:0000256" key="8">
    <source>
        <dbReference type="ARBA" id="ARBA00023315"/>
    </source>
</evidence>
<dbReference type="GO" id="GO:0005886">
    <property type="term" value="C:plasma membrane"/>
    <property type="evidence" value="ECO:0007669"/>
    <property type="project" value="UniProtKB-SubCell"/>
</dbReference>
<name>A0A0G0TMS3_9BACT</name>
<evidence type="ECO:0000313" key="15">
    <source>
        <dbReference type="Proteomes" id="UP000034292"/>
    </source>
</evidence>
<dbReference type="GO" id="GO:0016746">
    <property type="term" value="F:acyltransferase activity"/>
    <property type="evidence" value="ECO:0007669"/>
    <property type="project" value="UniProtKB-KW"/>
</dbReference>
<keyword evidence="5" id="KW-0732">Signal</keyword>
<evidence type="ECO:0000256" key="7">
    <source>
        <dbReference type="ARBA" id="ARBA00023136"/>
    </source>
</evidence>
<comment type="function">
    <text evidence="12">Catalyzes the acylation of glycosyl-4,4'-diaponeurosporenoate, i.e. the esterification of glucose at the C6'' position with the carboxyl group of the C(15) fatty acid 12-methyltetradecanoic acid, to yield staphyloxanthin. This is the last step in the biosynthesis of this orange pigment, present in most staphylococci strains.</text>
</comment>
<evidence type="ECO:0000256" key="13">
    <source>
        <dbReference type="SAM" id="MobiDB-lite"/>
    </source>
</evidence>
<keyword evidence="6" id="KW-1133">Transmembrane helix</keyword>
<evidence type="ECO:0000256" key="9">
    <source>
        <dbReference type="ARBA" id="ARBA00023588"/>
    </source>
</evidence>
<proteinExistence type="inferred from homology"/>
<keyword evidence="7" id="KW-0472">Membrane</keyword>
<evidence type="ECO:0000313" key="14">
    <source>
        <dbReference type="EMBL" id="KKR78344.1"/>
    </source>
</evidence>
<accession>A0A0G0TMS3</accession>
<dbReference type="AlphaFoldDB" id="A0A0G0TMS3"/>
<dbReference type="InterPro" id="IPR044021">
    <property type="entry name" value="CrtO"/>
</dbReference>
<feature type="region of interest" description="Disordered" evidence="13">
    <location>
        <begin position="167"/>
        <end position="187"/>
    </location>
</feature>
<evidence type="ECO:0000256" key="4">
    <source>
        <dbReference type="ARBA" id="ARBA00022692"/>
    </source>
</evidence>
<reference evidence="14 15" key="1">
    <citation type="journal article" date="2015" name="Nature">
        <title>rRNA introns, odd ribosomes, and small enigmatic genomes across a large radiation of phyla.</title>
        <authorList>
            <person name="Brown C.T."/>
            <person name="Hug L.A."/>
            <person name="Thomas B.C."/>
            <person name="Sharon I."/>
            <person name="Castelle C.J."/>
            <person name="Singh A."/>
            <person name="Wilkins M.J."/>
            <person name="Williams K.H."/>
            <person name="Banfield J.F."/>
        </authorList>
    </citation>
    <scope>NUCLEOTIDE SEQUENCE [LARGE SCALE GENOMIC DNA]</scope>
</reference>
<evidence type="ECO:0000256" key="3">
    <source>
        <dbReference type="ARBA" id="ARBA00022679"/>
    </source>
</evidence>
<organism evidence="14 15">
    <name type="scientific">Candidatus Curtissbacteria bacterium GW2011_GWA1_40_9</name>
    <dbReference type="NCBI Taxonomy" id="1618408"/>
    <lineage>
        <taxon>Bacteria</taxon>
        <taxon>Candidatus Curtissiibacteriota</taxon>
    </lineage>
</organism>
<evidence type="ECO:0000256" key="2">
    <source>
        <dbReference type="ARBA" id="ARBA00022475"/>
    </source>
</evidence>
<dbReference type="UniPathway" id="UPA00029">
    <property type="reaction ID" value="UER00560"/>
</dbReference>